<evidence type="ECO:0000313" key="1">
    <source>
        <dbReference type="EMBL" id="PPR86185.1"/>
    </source>
</evidence>
<sequence>MSSLCDKSGSEKSIAEELIPKRVRFRGKDDDTSSDMMVDLSFEQPILWKDKLVGQSPKDTLNRSEGREDLDILEGDIQKSIVNGVPAITFSDRIHQILI</sequence>
<organism evidence="1 2">
    <name type="scientific">Gossypium barbadense</name>
    <name type="common">Sea Island cotton</name>
    <name type="synonym">Hibiscus barbadensis</name>
    <dbReference type="NCBI Taxonomy" id="3634"/>
    <lineage>
        <taxon>Eukaryota</taxon>
        <taxon>Viridiplantae</taxon>
        <taxon>Streptophyta</taxon>
        <taxon>Embryophyta</taxon>
        <taxon>Tracheophyta</taxon>
        <taxon>Spermatophyta</taxon>
        <taxon>Magnoliopsida</taxon>
        <taxon>eudicotyledons</taxon>
        <taxon>Gunneridae</taxon>
        <taxon>Pentapetalae</taxon>
        <taxon>rosids</taxon>
        <taxon>malvids</taxon>
        <taxon>Malvales</taxon>
        <taxon>Malvaceae</taxon>
        <taxon>Malvoideae</taxon>
        <taxon>Gossypium</taxon>
    </lineage>
</organism>
<dbReference type="EMBL" id="KZ669091">
    <property type="protein sequence ID" value="PPR86185.1"/>
    <property type="molecule type" value="Genomic_DNA"/>
</dbReference>
<protein>
    <submittedName>
        <fullName evidence="1">Uncharacterized protein</fullName>
    </submittedName>
</protein>
<proteinExistence type="predicted"/>
<reference evidence="1 2" key="1">
    <citation type="submission" date="2015-01" db="EMBL/GenBank/DDBJ databases">
        <title>Genome of allotetraploid Gossypium barbadense reveals genomic plasticity and fiber elongation in cotton evolution.</title>
        <authorList>
            <person name="Chen X."/>
            <person name="Liu X."/>
            <person name="Zhao B."/>
            <person name="Zheng H."/>
            <person name="Hu Y."/>
            <person name="Lu G."/>
            <person name="Yang C."/>
            <person name="Chen J."/>
            <person name="Shan C."/>
            <person name="Zhang L."/>
            <person name="Zhou Y."/>
            <person name="Wang L."/>
            <person name="Guo W."/>
            <person name="Bai Y."/>
            <person name="Ruan J."/>
            <person name="Shangguan X."/>
            <person name="Mao Y."/>
            <person name="Jiang J."/>
            <person name="Zhu Y."/>
            <person name="Lei J."/>
            <person name="Kang H."/>
            <person name="Chen S."/>
            <person name="He X."/>
            <person name="Wang R."/>
            <person name="Wang Y."/>
            <person name="Chen J."/>
            <person name="Wang L."/>
            <person name="Yu S."/>
            <person name="Wang B."/>
            <person name="Wei J."/>
            <person name="Song S."/>
            <person name="Lu X."/>
            <person name="Gao Z."/>
            <person name="Gu W."/>
            <person name="Deng X."/>
            <person name="Ma D."/>
            <person name="Wang S."/>
            <person name="Liang W."/>
            <person name="Fang L."/>
            <person name="Cai C."/>
            <person name="Zhu X."/>
            <person name="Zhou B."/>
            <person name="Zhang Y."/>
            <person name="Chen Z."/>
            <person name="Xu S."/>
            <person name="Zhu R."/>
            <person name="Wang S."/>
            <person name="Zhang T."/>
            <person name="Zhao G."/>
        </authorList>
    </citation>
    <scope>NUCLEOTIDE SEQUENCE [LARGE SCALE GENOMIC DNA]</scope>
    <source>
        <strain evidence="2">cv. Xinhai21</strain>
        <tissue evidence="1">Leaf</tissue>
    </source>
</reference>
<gene>
    <name evidence="1" type="ORF">GOBAR_AA34507</name>
</gene>
<name>A0A2P5W542_GOSBA</name>
<accession>A0A2P5W542</accession>
<evidence type="ECO:0000313" key="2">
    <source>
        <dbReference type="Proteomes" id="UP000239757"/>
    </source>
</evidence>
<dbReference type="Proteomes" id="UP000239757">
    <property type="component" value="Unassembled WGS sequence"/>
</dbReference>
<dbReference type="AlphaFoldDB" id="A0A2P5W542"/>
<dbReference type="OrthoDB" id="994333at2759"/>